<proteinExistence type="predicted"/>
<dbReference type="AlphaFoldDB" id="A0A413RP33"/>
<protein>
    <recommendedName>
        <fullName evidence="1">Gp28/Gp37-like domain-containing protein</fullName>
    </recommendedName>
</protein>
<feature type="non-terminal residue" evidence="2">
    <location>
        <position position="1"/>
    </location>
</feature>
<comment type="caution">
    <text evidence="2">The sequence shown here is derived from an EMBL/GenBank/DDBJ whole genome shotgun (WGS) entry which is preliminary data.</text>
</comment>
<accession>A0A413RP33</accession>
<gene>
    <name evidence="2" type="ORF">D1825_05210</name>
</gene>
<evidence type="ECO:0000313" key="2">
    <source>
        <dbReference type="EMBL" id="RHA43683.1"/>
    </source>
</evidence>
<dbReference type="OrthoDB" id="4832894at2"/>
<keyword evidence="3" id="KW-1185">Reference proteome</keyword>
<dbReference type="InterPro" id="IPR029432">
    <property type="entry name" value="Gp28/Gp37-like_dom"/>
</dbReference>
<name>A0A413RP33_9CELL</name>
<dbReference type="RefSeq" id="WP_138067470.1">
    <property type="nucleotide sequence ID" value="NZ_QWKP01000148.1"/>
</dbReference>
<sequence length="337" mass="35548">DEECVEDLLTAGARARVLYRADPAENPRTLLHHVGGRVVTQSGDDNDGNATCTFALVDDWDLFNQMLGRPVPGSSLATGQGTGVWAATGPAETVVKALVNANAGSVPYTLTVPASSGRGSTITVNIRMTPLTDRLLPALDFAGIGISARMNTSGGITVDAFAPTTHTAPITERSGLVSGTYAIAAPTATRALVRGGDVSGVPKYRELVATVLEAEWGFTGWTYVEATDTTDNAVMDARAQEALDVAAPKVSLSVELVESDDWRYGVTFGLGDEIPIQMNGAPLITDRVTEVEITQRIGEGLVVTPRIGDHTNTPDQVLVKAIRTLARSARVNMPGRH</sequence>
<dbReference type="EMBL" id="QWKP01000148">
    <property type="protein sequence ID" value="RHA43683.1"/>
    <property type="molecule type" value="Genomic_DNA"/>
</dbReference>
<dbReference type="Proteomes" id="UP000283374">
    <property type="component" value="Unassembled WGS sequence"/>
</dbReference>
<dbReference type="Pfam" id="PF14594">
    <property type="entry name" value="Sipho_Gp37"/>
    <property type="match status" value="1"/>
</dbReference>
<evidence type="ECO:0000313" key="3">
    <source>
        <dbReference type="Proteomes" id="UP000283374"/>
    </source>
</evidence>
<feature type="domain" description="Gp28/Gp37-like" evidence="1">
    <location>
        <begin position="35"/>
        <end position="309"/>
    </location>
</feature>
<evidence type="ECO:0000259" key="1">
    <source>
        <dbReference type="Pfam" id="PF14594"/>
    </source>
</evidence>
<reference evidence="2 3" key="1">
    <citation type="submission" date="2018-08" db="EMBL/GenBank/DDBJ databases">
        <title>Cellulomonas rhizosphaerae sp. nov., a novel actinomycete isolated from soil.</title>
        <authorList>
            <person name="Tian Y."/>
        </authorList>
    </citation>
    <scope>NUCLEOTIDE SEQUENCE [LARGE SCALE GENOMIC DNA]</scope>
    <source>
        <strain evidence="2 3">NEAU-TCZ24</strain>
    </source>
</reference>
<organism evidence="2 3">
    <name type="scientific">Cellulomonas rhizosphaerae</name>
    <dbReference type="NCBI Taxonomy" id="2293719"/>
    <lineage>
        <taxon>Bacteria</taxon>
        <taxon>Bacillati</taxon>
        <taxon>Actinomycetota</taxon>
        <taxon>Actinomycetes</taxon>
        <taxon>Micrococcales</taxon>
        <taxon>Cellulomonadaceae</taxon>
        <taxon>Cellulomonas</taxon>
    </lineage>
</organism>